<accession>E1QJB4</accession>
<sequence length="202" mass="22074">MEFFDRAWGFILAGGPVMWPLLAVSVWLWTLILAKALWLWRVGRERVDLDLAVECLLGHAAPPPAKRGLLYDALAMYLDLPSHGGPGDAILWDVAVRHQRPRLRRYLDTILVLVAVAPLLGLLGTVTGMIETFQVICIFGTGNAQSMASGISEALITTQTGLMVAVPGMLAGWALRRAAGRRMNELLAFQKAVGSWLESKEA</sequence>
<dbReference type="EMBL" id="CP002085">
    <property type="protein sequence ID" value="ADK85657.1"/>
    <property type="molecule type" value="Genomic_DNA"/>
</dbReference>
<evidence type="ECO:0000313" key="9">
    <source>
        <dbReference type="EMBL" id="ADK85657.1"/>
    </source>
</evidence>
<dbReference type="Proteomes" id="UP000009047">
    <property type="component" value="Chromosome"/>
</dbReference>
<organism evidence="9 10">
    <name type="scientific">Desulfarculus baarsii (strain ATCC 33931 / DSM 2075 / LMG 7858 / VKM B-1802 / 2st14)</name>
    <dbReference type="NCBI Taxonomy" id="644282"/>
    <lineage>
        <taxon>Bacteria</taxon>
        <taxon>Pseudomonadati</taxon>
        <taxon>Thermodesulfobacteriota</taxon>
        <taxon>Desulfarculia</taxon>
        <taxon>Desulfarculales</taxon>
        <taxon>Desulfarculaceae</taxon>
        <taxon>Desulfarculus</taxon>
    </lineage>
</organism>
<feature type="domain" description="MotA/TolQ/ExbB proton channel" evidence="8">
    <location>
        <begin position="94"/>
        <end position="185"/>
    </location>
</feature>
<dbReference type="InterPro" id="IPR002898">
    <property type="entry name" value="MotA_ExbB_proton_chnl"/>
</dbReference>
<dbReference type="PANTHER" id="PTHR30625:SF11">
    <property type="entry name" value="MOTA_TOLQ_EXBB PROTON CHANNEL DOMAIN-CONTAINING PROTEIN"/>
    <property type="match status" value="1"/>
</dbReference>
<keyword evidence="10" id="KW-1185">Reference proteome</keyword>
<keyword evidence="3 7" id="KW-0812">Transmembrane</keyword>
<keyword evidence="2" id="KW-1003">Cell membrane</keyword>
<keyword evidence="6" id="KW-0653">Protein transport</keyword>
<feature type="transmembrane region" description="Helical" evidence="7">
    <location>
        <begin position="150"/>
        <end position="175"/>
    </location>
</feature>
<comment type="subcellular location">
    <subcellularLocation>
        <location evidence="1">Cell membrane</location>
        <topology evidence="1">Multi-pass membrane protein</topology>
    </subcellularLocation>
    <subcellularLocation>
        <location evidence="6">Membrane</location>
        <topology evidence="6">Multi-pass membrane protein</topology>
    </subcellularLocation>
</comment>
<evidence type="ECO:0000259" key="8">
    <source>
        <dbReference type="Pfam" id="PF01618"/>
    </source>
</evidence>
<protein>
    <submittedName>
        <fullName evidence="9">MotA/TolQ/ExbB proton channel</fullName>
    </submittedName>
</protein>
<keyword evidence="6" id="KW-0813">Transport</keyword>
<dbReference type="eggNOG" id="COG0811">
    <property type="taxonomic scope" value="Bacteria"/>
</dbReference>
<dbReference type="KEGG" id="dbr:Deba_2295"/>
<dbReference type="PANTHER" id="PTHR30625">
    <property type="entry name" value="PROTEIN TOLQ"/>
    <property type="match status" value="1"/>
</dbReference>
<reference evidence="9 10" key="1">
    <citation type="journal article" date="2010" name="Stand. Genomic Sci.">
        <title>Complete genome sequence of Desulfarculus baarsii type strain (2st14).</title>
        <authorList>
            <person name="Sun H."/>
            <person name="Spring S."/>
            <person name="Lapidus A."/>
            <person name="Davenport K."/>
            <person name="Del Rio T.G."/>
            <person name="Tice H."/>
            <person name="Nolan M."/>
            <person name="Copeland A."/>
            <person name="Cheng J.F."/>
            <person name="Lucas S."/>
            <person name="Tapia R."/>
            <person name="Goodwin L."/>
            <person name="Pitluck S."/>
            <person name="Ivanova N."/>
            <person name="Pagani I."/>
            <person name="Mavromatis K."/>
            <person name="Ovchinnikova G."/>
            <person name="Pati A."/>
            <person name="Chen A."/>
            <person name="Palaniappan K."/>
            <person name="Hauser L."/>
            <person name="Chang Y.J."/>
            <person name="Jeffries C.D."/>
            <person name="Detter J.C."/>
            <person name="Han C."/>
            <person name="Rohde M."/>
            <person name="Brambilla E."/>
            <person name="Goker M."/>
            <person name="Woyke T."/>
            <person name="Bristow J."/>
            <person name="Eisen J.A."/>
            <person name="Markowitz V."/>
            <person name="Hugenholtz P."/>
            <person name="Kyrpides N.C."/>
            <person name="Klenk H.P."/>
            <person name="Land M."/>
        </authorList>
    </citation>
    <scope>NUCLEOTIDE SEQUENCE [LARGE SCALE GENOMIC DNA]</scope>
    <source>
        <strain evidence="10">ATCC 33931 / DSM 2075 / LMG 7858 / VKM B-1802 / 2st14</strain>
    </source>
</reference>
<dbReference type="Pfam" id="PF01618">
    <property type="entry name" value="MotA_ExbB"/>
    <property type="match status" value="1"/>
</dbReference>
<dbReference type="HOGENOM" id="CLU_053325_4_5_7"/>
<feature type="transmembrane region" description="Helical" evidence="7">
    <location>
        <begin position="106"/>
        <end position="130"/>
    </location>
</feature>
<evidence type="ECO:0000256" key="4">
    <source>
        <dbReference type="ARBA" id="ARBA00022989"/>
    </source>
</evidence>
<evidence type="ECO:0000256" key="1">
    <source>
        <dbReference type="ARBA" id="ARBA00004651"/>
    </source>
</evidence>
<proteinExistence type="inferred from homology"/>
<dbReference type="AlphaFoldDB" id="E1QJB4"/>
<name>E1QJB4_DESB2</name>
<gene>
    <name evidence="9" type="ordered locus">Deba_2295</name>
</gene>
<keyword evidence="5 7" id="KW-0472">Membrane</keyword>
<evidence type="ECO:0000313" key="10">
    <source>
        <dbReference type="Proteomes" id="UP000009047"/>
    </source>
</evidence>
<dbReference type="InterPro" id="IPR050790">
    <property type="entry name" value="ExbB/TolQ_transport"/>
</dbReference>
<comment type="similarity">
    <text evidence="6">Belongs to the exbB/tolQ family.</text>
</comment>
<feature type="transmembrane region" description="Helical" evidence="7">
    <location>
        <begin position="20"/>
        <end position="40"/>
    </location>
</feature>
<keyword evidence="4 7" id="KW-1133">Transmembrane helix</keyword>
<evidence type="ECO:0000256" key="6">
    <source>
        <dbReference type="RuleBase" id="RU004057"/>
    </source>
</evidence>
<dbReference type="STRING" id="644282.Deba_2295"/>
<evidence type="ECO:0000256" key="7">
    <source>
        <dbReference type="SAM" id="Phobius"/>
    </source>
</evidence>
<dbReference type="GO" id="GO:0017038">
    <property type="term" value="P:protein import"/>
    <property type="evidence" value="ECO:0007669"/>
    <property type="project" value="TreeGrafter"/>
</dbReference>
<dbReference type="GO" id="GO:0005886">
    <property type="term" value="C:plasma membrane"/>
    <property type="evidence" value="ECO:0007669"/>
    <property type="project" value="UniProtKB-SubCell"/>
</dbReference>
<dbReference type="RefSeq" id="WP_013259096.1">
    <property type="nucleotide sequence ID" value="NC_014365.1"/>
</dbReference>
<evidence type="ECO:0000256" key="3">
    <source>
        <dbReference type="ARBA" id="ARBA00022692"/>
    </source>
</evidence>
<evidence type="ECO:0000256" key="2">
    <source>
        <dbReference type="ARBA" id="ARBA00022475"/>
    </source>
</evidence>
<evidence type="ECO:0000256" key="5">
    <source>
        <dbReference type="ARBA" id="ARBA00023136"/>
    </source>
</evidence>